<dbReference type="EMBL" id="KE651166">
    <property type="protein sequence ID" value="EEB07167.1"/>
    <property type="molecule type" value="Genomic_DNA"/>
</dbReference>
<reference evidence="3 5" key="1">
    <citation type="journal article" date="2011" name="Science">
        <title>Comparative functional genomics of the fission yeasts.</title>
        <authorList>
            <person name="Rhind N."/>
            <person name="Chen Z."/>
            <person name="Yassour M."/>
            <person name="Thompson D.A."/>
            <person name="Haas B.J."/>
            <person name="Habib N."/>
            <person name="Wapinski I."/>
            <person name="Roy S."/>
            <person name="Lin M.F."/>
            <person name="Heiman D.I."/>
            <person name="Young S.K."/>
            <person name="Furuya K."/>
            <person name="Guo Y."/>
            <person name="Pidoux A."/>
            <person name="Chen H.M."/>
            <person name="Robbertse B."/>
            <person name="Goldberg J.M."/>
            <person name="Aoki K."/>
            <person name="Bayne E.H."/>
            <person name="Berlin A.M."/>
            <person name="Desjardins C.A."/>
            <person name="Dobbs E."/>
            <person name="Dukaj L."/>
            <person name="Fan L."/>
            <person name="FitzGerald M.G."/>
            <person name="French C."/>
            <person name="Gujja S."/>
            <person name="Hansen K."/>
            <person name="Keifenheim D."/>
            <person name="Levin J.Z."/>
            <person name="Mosher R.A."/>
            <person name="Mueller C.A."/>
            <person name="Pfiffner J."/>
            <person name="Priest M."/>
            <person name="Russ C."/>
            <person name="Smialowska A."/>
            <person name="Swoboda P."/>
            <person name="Sykes S.M."/>
            <person name="Vaughn M."/>
            <person name="Vengrova S."/>
            <person name="Yoder R."/>
            <person name="Zeng Q."/>
            <person name="Allshire R."/>
            <person name="Baulcombe D."/>
            <person name="Birren B.W."/>
            <person name="Brown W."/>
            <person name="Ekwall K."/>
            <person name="Kellis M."/>
            <person name="Leatherwood J."/>
            <person name="Levin H."/>
            <person name="Margalit H."/>
            <person name="Martienssen R."/>
            <person name="Nieduszynski C.A."/>
            <person name="Spatafora J.W."/>
            <person name="Friedman N."/>
            <person name="Dalgaard J.Z."/>
            <person name="Baumann P."/>
            <person name="Niki H."/>
            <person name="Regev A."/>
            <person name="Nusbaum C."/>
        </authorList>
    </citation>
    <scope>NUCLEOTIDE SEQUENCE [LARGE SCALE GENOMIC DNA]</scope>
    <source>
        <strain evidence="5">yFS275 / FY16936</strain>
    </source>
</reference>
<protein>
    <recommendedName>
        <fullName evidence="2">SEC7 domain-containing protein</fullName>
    </recommendedName>
</protein>
<feature type="compositionally biased region" description="Basic and acidic residues" evidence="1">
    <location>
        <begin position="243"/>
        <end position="256"/>
    </location>
</feature>
<dbReference type="SUPFAM" id="SSF50729">
    <property type="entry name" value="PH domain-like"/>
    <property type="match status" value="1"/>
</dbReference>
<dbReference type="PROSITE" id="PS50190">
    <property type="entry name" value="SEC7"/>
    <property type="match status" value="1"/>
</dbReference>
<sequence length="1229" mass="141017">MSDMSTDNLTVSQRIAAFELMNGNAPSKFELKAKRDVDTACHGTRPCQYGSSSQGRITRRRSAESSEQMKRLKALALSQFLNKSTPKETLLFPERELPPPRKINHQRRSTDFPERELPPPRRTLDFPERELPPPRKISISRSFDEGMKTPERFPYLHASLNQCIPSTPKATSIASSSVVKHAEPATRAAAIATLAAKGERTEQTSNSKSNFYEPALFSSPAFIKFAAGKRSCSVLSPKKTDKRRQTEFDKRSAEREHTWRVQELERRRVSRRSLGKKTFTVPKNDYANHGADIINTPLTQSTQKLANVINTSLSKSNELLKDKKNQNANTAEITEKEIGKKKQKKFKREKRSFTKALKKTSKFLSNLKNKTSEYLQGGRVIDFVTPEPEIIYWEVQNARAKKNANIPVQPIPEEYDLDCNAPHPLRETNLSDPDSFLRSSSSLVNENIGGGNRCLNDFKTVEGGEKTELTSVTNSANGRCSVGIYSDSSSFKDQYHISEDTNRDFSLSNEALSHAGTFAIQYSANVNDNDAPSAVIARDVQDLIQPYEPEKELRFDIDSEVFDDGQIQTTRSNELKRSLSKLSDDKKKKLKTVHYTDEVLGCDYLGPRPRIPVPRCLAGFLDLPDKSFNEFFEIVSNTTVENEQHMVNCIWSLQEHNFLSKEITNWLVRDGQKMETIRELYLQNFNFTDMDILAAFKELSGKLYLNGSVTFESRIYDAFAKRWCNMNLDMGFLSPSTVSSIIYSCMMLNNNYHINDNIFRPKIEKSEFIQKALLDAAKQLQEIHEDCKIPKHQQSLRFKSLSRINPAHRERIRIATKLSKAYSVPTIIIVYIDCILRDYFDAIKEKALPIPAKVASLLDAYALTGKMFEQKRPSNICRYRKKDCATTETFQKLTRQNDLLENEDVSDKSHSSIPYQANPVVELNPAYGELPAAPEPETIDGRPHFRKYNYEEYVKAIKNDKKIPWLKAGVLQFKKFSSKNCSLSSGSWKEAMFSVKNGRLDIYCMSKIHTDRDNVQTWFKHGSIYKTIELQNTITDMDVPKHLKTRKSCLLTFNRPEGSFYVLSLPTILEQNEWRHVLNFNAALNTSARLPHEQPMHEYGWGSLLKHEYSAESEGQVRVYTDNSIKISKWKVPRGWAQREKPLFIGLKIDEYGKLLSRLMGEMKEFQGIPALIEKKLLKNSKNFKTALENWDAKMAYMFEQYRIFKVYYGVLKDEFHYRNERNQLLTDI</sequence>
<dbReference type="Pfam" id="PF01369">
    <property type="entry name" value="Sec7"/>
    <property type="match status" value="1"/>
</dbReference>
<evidence type="ECO:0000313" key="5">
    <source>
        <dbReference type="Proteomes" id="UP000001744"/>
    </source>
</evidence>
<dbReference type="VEuPathDB" id="FungiDB:SJAG_02248"/>
<feature type="region of interest" description="Disordered" evidence="1">
    <location>
        <begin position="46"/>
        <end position="69"/>
    </location>
</feature>
<feature type="region of interest" description="Disordered" evidence="1">
    <location>
        <begin position="87"/>
        <end position="140"/>
    </location>
</feature>
<dbReference type="InterPro" id="IPR000904">
    <property type="entry name" value="Sec7_dom"/>
</dbReference>
<name>B6K1Y6_SCHJY</name>
<evidence type="ECO:0000256" key="1">
    <source>
        <dbReference type="SAM" id="MobiDB-lite"/>
    </source>
</evidence>
<dbReference type="GO" id="GO:0005085">
    <property type="term" value="F:guanyl-nucleotide exchange factor activity"/>
    <property type="evidence" value="ECO:0007669"/>
    <property type="project" value="InterPro"/>
</dbReference>
<dbReference type="SMART" id="SM00222">
    <property type="entry name" value="Sec7"/>
    <property type="match status" value="1"/>
</dbReference>
<evidence type="ECO:0000313" key="3">
    <source>
        <dbReference type="EMBL" id="EEB07167.1"/>
    </source>
</evidence>
<dbReference type="AlphaFoldDB" id="B6K1Y6"/>
<feature type="region of interest" description="Disordered" evidence="1">
    <location>
        <begin position="236"/>
        <end position="256"/>
    </location>
</feature>
<dbReference type="InterPro" id="IPR023394">
    <property type="entry name" value="Sec7_C_sf"/>
</dbReference>
<evidence type="ECO:0000313" key="4">
    <source>
        <dbReference type="JaponicusDB" id="SJAG_02248"/>
    </source>
</evidence>
<dbReference type="STRING" id="402676.B6K1Y6"/>
<gene>
    <name evidence="4" type="primary">spo7b</name>
    <name evidence="3" type="ORF">SJAG_02248</name>
</gene>
<feature type="compositionally biased region" description="Basic and acidic residues" evidence="1">
    <location>
        <begin position="108"/>
        <end position="133"/>
    </location>
</feature>
<dbReference type="RefSeq" id="XP_002173460.1">
    <property type="nucleotide sequence ID" value="XM_002173424.2"/>
</dbReference>
<dbReference type="JaponicusDB" id="SJAG_02248">
    <property type="gene designation" value="spo7b"/>
</dbReference>
<dbReference type="GeneID" id="7050223"/>
<dbReference type="HOGENOM" id="CLU_267871_0_0_1"/>
<dbReference type="Proteomes" id="UP000001744">
    <property type="component" value="Unassembled WGS sequence"/>
</dbReference>
<accession>B6K1Y6</accession>
<feature type="domain" description="SEC7" evidence="2">
    <location>
        <begin position="620"/>
        <end position="804"/>
    </location>
</feature>
<dbReference type="InterPro" id="IPR035999">
    <property type="entry name" value="Sec7_dom_sf"/>
</dbReference>
<dbReference type="GO" id="GO:0032012">
    <property type="term" value="P:regulation of ARF protein signal transduction"/>
    <property type="evidence" value="ECO:0007669"/>
    <property type="project" value="InterPro"/>
</dbReference>
<dbReference type="Gene3D" id="1.10.1000.11">
    <property type="entry name" value="Arf Nucleotide-binding Site Opener,domain 2"/>
    <property type="match status" value="1"/>
</dbReference>
<dbReference type="SUPFAM" id="SSF48425">
    <property type="entry name" value="Sec7 domain"/>
    <property type="match status" value="1"/>
</dbReference>
<organism evidence="3 5">
    <name type="scientific">Schizosaccharomyces japonicus (strain yFS275 / FY16936)</name>
    <name type="common">Fission yeast</name>
    <dbReference type="NCBI Taxonomy" id="402676"/>
    <lineage>
        <taxon>Eukaryota</taxon>
        <taxon>Fungi</taxon>
        <taxon>Dikarya</taxon>
        <taxon>Ascomycota</taxon>
        <taxon>Taphrinomycotina</taxon>
        <taxon>Schizosaccharomycetes</taxon>
        <taxon>Schizosaccharomycetales</taxon>
        <taxon>Schizosaccharomycetaceae</taxon>
        <taxon>Schizosaccharomyces</taxon>
    </lineage>
</organism>
<proteinExistence type="predicted"/>
<evidence type="ECO:0000259" key="2">
    <source>
        <dbReference type="PROSITE" id="PS50190"/>
    </source>
</evidence>
<keyword evidence="5" id="KW-1185">Reference proteome</keyword>
<dbReference type="OrthoDB" id="2157641at2759"/>